<dbReference type="PROSITE" id="PS50977">
    <property type="entry name" value="HTH_TETR_2"/>
    <property type="match status" value="1"/>
</dbReference>
<keyword evidence="1" id="KW-0805">Transcription regulation</keyword>
<gene>
    <name evidence="7" type="ORF">Athai_61790</name>
</gene>
<feature type="compositionally biased region" description="Low complexity" evidence="5">
    <location>
        <begin position="209"/>
        <end position="218"/>
    </location>
</feature>
<dbReference type="GO" id="GO:0003700">
    <property type="term" value="F:DNA-binding transcription factor activity"/>
    <property type="evidence" value="ECO:0007669"/>
    <property type="project" value="TreeGrafter"/>
</dbReference>
<keyword evidence="2 4" id="KW-0238">DNA-binding</keyword>
<dbReference type="PANTHER" id="PTHR30055:SF148">
    <property type="entry name" value="TETR-FAMILY TRANSCRIPTIONAL REGULATOR"/>
    <property type="match status" value="1"/>
</dbReference>
<feature type="compositionally biased region" description="Gly residues" evidence="5">
    <location>
        <begin position="230"/>
        <end position="241"/>
    </location>
</feature>
<dbReference type="InterPro" id="IPR011075">
    <property type="entry name" value="TetR_C"/>
</dbReference>
<dbReference type="GO" id="GO:0000976">
    <property type="term" value="F:transcription cis-regulatory region binding"/>
    <property type="evidence" value="ECO:0007669"/>
    <property type="project" value="TreeGrafter"/>
</dbReference>
<dbReference type="KEGG" id="atl:Athai_61790"/>
<dbReference type="Pfam" id="PF16859">
    <property type="entry name" value="TetR_C_11"/>
    <property type="match status" value="1"/>
</dbReference>
<dbReference type="PANTHER" id="PTHR30055">
    <property type="entry name" value="HTH-TYPE TRANSCRIPTIONAL REGULATOR RUTR"/>
    <property type="match status" value="1"/>
</dbReference>
<name>A0A7R7I0J4_9ACTN</name>
<dbReference type="InterPro" id="IPR036271">
    <property type="entry name" value="Tet_transcr_reg_TetR-rel_C_sf"/>
</dbReference>
<feature type="compositionally biased region" description="Polar residues" evidence="5">
    <location>
        <begin position="271"/>
        <end position="281"/>
    </location>
</feature>
<organism evidence="7 8">
    <name type="scientific">Actinocatenispora thailandica</name>
    <dbReference type="NCBI Taxonomy" id="227318"/>
    <lineage>
        <taxon>Bacteria</taxon>
        <taxon>Bacillati</taxon>
        <taxon>Actinomycetota</taxon>
        <taxon>Actinomycetes</taxon>
        <taxon>Micromonosporales</taxon>
        <taxon>Micromonosporaceae</taxon>
        <taxon>Actinocatenispora</taxon>
    </lineage>
</organism>
<keyword evidence="3" id="KW-0804">Transcription</keyword>
<feature type="region of interest" description="Disordered" evidence="5">
    <location>
        <begin position="209"/>
        <end position="299"/>
    </location>
</feature>
<evidence type="ECO:0000256" key="5">
    <source>
        <dbReference type="SAM" id="MobiDB-lite"/>
    </source>
</evidence>
<dbReference type="Pfam" id="PF00440">
    <property type="entry name" value="TetR_N"/>
    <property type="match status" value="1"/>
</dbReference>
<evidence type="ECO:0000313" key="8">
    <source>
        <dbReference type="Proteomes" id="UP000611640"/>
    </source>
</evidence>
<evidence type="ECO:0000256" key="2">
    <source>
        <dbReference type="ARBA" id="ARBA00023125"/>
    </source>
</evidence>
<dbReference type="AlphaFoldDB" id="A0A7R7I0J4"/>
<evidence type="ECO:0000256" key="4">
    <source>
        <dbReference type="PROSITE-ProRule" id="PRU00335"/>
    </source>
</evidence>
<protein>
    <recommendedName>
        <fullName evidence="6">HTH tetR-type domain-containing protein</fullName>
    </recommendedName>
</protein>
<feature type="domain" description="HTH tetR-type" evidence="6">
    <location>
        <begin position="22"/>
        <end position="82"/>
    </location>
</feature>
<dbReference type="EMBL" id="AP023355">
    <property type="protein sequence ID" value="BCJ38676.1"/>
    <property type="molecule type" value="Genomic_DNA"/>
</dbReference>
<keyword evidence="8" id="KW-1185">Reference proteome</keyword>
<dbReference type="InterPro" id="IPR009057">
    <property type="entry name" value="Homeodomain-like_sf"/>
</dbReference>
<reference evidence="7 8" key="1">
    <citation type="submission" date="2020-08" db="EMBL/GenBank/DDBJ databases">
        <title>Whole genome shotgun sequence of Actinocatenispora thailandica NBRC 105041.</title>
        <authorList>
            <person name="Komaki H."/>
            <person name="Tamura T."/>
        </authorList>
    </citation>
    <scope>NUCLEOTIDE SEQUENCE [LARGE SCALE GENOMIC DNA]</scope>
    <source>
        <strain evidence="7 8">NBRC 105041</strain>
    </source>
</reference>
<dbReference type="InterPro" id="IPR050109">
    <property type="entry name" value="HTH-type_TetR-like_transc_reg"/>
</dbReference>
<evidence type="ECO:0000259" key="6">
    <source>
        <dbReference type="PROSITE" id="PS50977"/>
    </source>
</evidence>
<dbReference type="SUPFAM" id="SSF46689">
    <property type="entry name" value="Homeodomain-like"/>
    <property type="match status" value="1"/>
</dbReference>
<evidence type="ECO:0000256" key="3">
    <source>
        <dbReference type="ARBA" id="ARBA00023163"/>
    </source>
</evidence>
<feature type="DNA-binding region" description="H-T-H motif" evidence="4">
    <location>
        <begin position="45"/>
        <end position="64"/>
    </location>
</feature>
<evidence type="ECO:0000256" key="1">
    <source>
        <dbReference type="ARBA" id="ARBA00023015"/>
    </source>
</evidence>
<dbReference type="Gene3D" id="1.10.357.10">
    <property type="entry name" value="Tetracycline Repressor, domain 2"/>
    <property type="match status" value="1"/>
</dbReference>
<dbReference type="InterPro" id="IPR001647">
    <property type="entry name" value="HTH_TetR"/>
</dbReference>
<dbReference type="SUPFAM" id="SSF48498">
    <property type="entry name" value="Tetracyclin repressor-like, C-terminal domain"/>
    <property type="match status" value="1"/>
</dbReference>
<dbReference type="Proteomes" id="UP000611640">
    <property type="component" value="Chromosome"/>
</dbReference>
<evidence type="ECO:0000313" key="7">
    <source>
        <dbReference type="EMBL" id="BCJ38676.1"/>
    </source>
</evidence>
<feature type="region of interest" description="Disordered" evidence="5">
    <location>
        <begin position="1"/>
        <end position="20"/>
    </location>
</feature>
<proteinExistence type="predicted"/>
<sequence length="335" mass="33744">MTYGTSTPPPSPGTVRPGGRTARVRDAVLAAAGDALAEAGFEALDLADVARRAGCGKTTVYRRWGSTSALAADLLRDMADQSVHRSDLGSLAADLRANARLVVSTLTDPRQGALFTALIAAAAGNATAAAALHGFYLRRIDEWAGCVVAAIDRGEVPAGTDPREVVAAVSAPLYYRLLNTGQPLSDAVADRAAAAVATAAIAGAYRTDADPAASAASGGPVGGADPDGDSAGGARSGGDSAGGAAPVAGRGVRGNDRRGGPAPRSSPAAGHQSTSSRSTRANRPLPSRPPSRLSGALRTFSSPNVTLQCTRTVGVPCRRGTAARCMVRDPNSDRP</sequence>
<dbReference type="Gene3D" id="1.10.10.60">
    <property type="entry name" value="Homeodomain-like"/>
    <property type="match status" value="1"/>
</dbReference>
<accession>A0A7R7I0J4</accession>